<protein>
    <submittedName>
        <fullName evidence="9">Putative Type III effector Hrp-dependent outers</fullName>
    </submittedName>
</protein>
<evidence type="ECO:0000256" key="6">
    <source>
        <dbReference type="ARBA" id="ARBA00023277"/>
    </source>
</evidence>
<dbReference type="Pfam" id="PF07005">
    <property type="entry name" value="SBD_N"/>
    <property type="match status" value="1"/>
</dbReference>
<dbReference type="Gene3D" id="3.40.50.10840">
    <property type="entry name" value="Putative sugar-binding, N-terminal domain"/>
    <property type="match status" value="1"/>
</dbReference>
<keyword evidence="3" id="KW-0547">Nucleotide-binding</keyword>
<dbReference type="Proteomes" id="UP000239735">
    <property type="component" value="Unassembled WGS sequence"/>
</dbReference>
<dbReference type="InterPro" id="IPR031475">
    <property type="entry name" value="NBD_C"/>
</dbReference>
<dbReference type="InterPro" id="IPR010737">
    <property type="entry name" value="4-carb_acid_sugar_kinase_N"/>
</dbReference>
<evidence type="ECO:0000256" key="2">
    <source>
        <dbReference type="ARBA" id="ARBA00022679"/>
    </source>
</evidence>
<evidence type="ECO:0000256" key="4">
    <source>
        <dbReference type="ARBA" id="ARBA00022777"/>
    </source>
</evidence>
<dbReference type="GO" id="GO:0016301">
    <property type="term" value="F:kinase activity"/>
    <property type="evidence" value="ECO:0007669"/>
    <property type="project" value="UniProtKB-KW"/>
</dbReference>
<dbReference type="GO" id="GO:0005524">
    <property type="term" value="F:ATP binding"/>
    <property type="evidence" value="ECO:0007669"/>
    <property type="project" value="UniProtKB-KW"/>
</dbReference>
<keyword evidence="6" id="KW-0119">Carbohydrate metabolism</keyword>
<keyword evidence="4" id="KW-0418">Kinase</keyword>
<name>A0A2N9L815_9BACT</name>
<sequence>MPSSTYSAGFFSPSFADAHSGRIVVLADDLTGACDSAAAFLRSGRTVRVWFGTTVQFSAPETVQAFNTDSRSLPSHRAARAVSRAVEDLGSDPNSLFFKKVDSAARGPFAAEILAAHRALGTRAILLAPAFPSAGRTVRDGVLHIEDAASFPADIFLADLFPASARDQIACVANPSELAPAIDSGKTILLCNSTTQADLEAIARAAQELPGLLYAGSAGLAQALASLSKLNLPYAFIPPVSCALLIAGSPHPMTKLQLETLDRDRFPGLRVLNLPSAFRAGARIRSAFRSSSPEALILTGGETALRAAEALEAHSFILQGEIAPGIPWGLVQGGVAHGCVVITKSGGFGAPTVFNEILSAFRGPA</sequence>
<dbReference type="InterPro" id="IPR042213">
    <property type="entry name" value="NBD_C_sf"/>
</dbReference>
<evidence type="ECO:0000259" key="8">
    <source>
        <dbReference type="Pfam" id="PF17042"/>
    </source>
</evidence>
<gene>
    <name evidence="9" type="ORF">SBA5_240025</name>
</gene>
<organism evidence="9 10">
    <name type="scientific">Candidatus Sulfuritelmatomonas gaucii</name>
    <dbReference type="NCBI Taxonomy" id="2043161"/>
    <lineage>
        <taxon>Bacteria</taxon>
        <taxon>Pseudomonadati</taxon>
        <taxon>Acidobacteriota</taxon>
        <taxon>Terriglobia</taxon>
        <taxon>Terriglobales</taxon>
        <taxon>Acidobacteriaceae</taxon>
        <taxon>Candidatus Sulfuritelmatomonas</taxon>
    </lineage>
</organism>
<proteinExistence type="inferred from homology"/>
<reference evidence="10" key="1">
    <citation type="submission" date="2018-02" db="EMBL/GenBank/DDBJ databases">
        <authorList>
            <person name="Hausmann B."/>
        </authorList>
    </citation>
    <scope>NUCLEOTIDE SEQUENCE [LARGE SCALE GENOMIC DNA]</scope>
    <source>
        <strain evidence="10">Peat soil MAG SbA5</strain>
    </source>
</reference>
<evidence type="ECO:0000256" key="5">
    <source>
        <dbReference type="ARBA" id="ARBA00022840"/>
    </source>
</evidence>
<dbReference type="EMBL" id="OKRB01000080">
    <property type="protein sequence ID" value="SPE19442.1"/>
    <property type="molecule type" value="Genomic_DNA"/>
</dbReference>
<evidence type="ECO:0000256" key="1">
    <source>
        <dbReference type="ARBA" id="ARBA00005715"/>
    </source>
</evidence>
<feature type="domain" description="Four-carbon acid sugar kinase N-terminal" evidence="7">
    <location>
        <begin position="23"/>
        <end position="146"/>
    </location>
</feature>
<evidence type="ECO:0000313" key="10">
    <source>
        <dbReference type="Proteomes" id="UP000239735"/>
    </source>
</evidence>
<dbReference type="InterPro" id="IPR037051">
    <property type="entry name" value="4-carb_acid_sugar_kinase_N_sf"/>
</dbReference>
<evidence type="ECO:0000256" key="3">
    <source>
        <dbReference type="ARBA" id="ARBA00022741"/>
    </source>
</evidence>
<comment type="similarity">
    <text evidence="1">Belongs to the four-carbon acid sugar kinase family.</text>
</comment>
<dbReference type="AlphaFoldDB" id="A0A2N9L815"/>
<dbReference type="Gene3D" id="3.40.980.20">
    <property type="entry name" value="Four-carbon acid sugar kinase, nucleotide binding domain"/>
    <property type="match status" value="1"/>
</dbReference>
<dbReference type="SUPFAM" id="SSF142764">
    <property type="entry name" value="YgbK-like"/>
    <property type="match status" value="1"/>
</dbReference>
<evidence type="ECO:0000313" key="9">
    <source>
        <dbReference type="EMBL" id="SPE19442.1"/>
    </source>
</evidence>
<feature type="domain" description="Four-carbon acid sugar kinase nucleotide binding" evidence="8">
    <location>
        <begin position="288"/>
        <end position="354"/>
    </location>
</feature>
<dbReference type="Pfam" id="PF17042">
    <property type="entry name" value="NBD_C"/>
    <property type="match status" value="1"/>
</dbReference>
<keyword evidence="5" id="KW-0067">ATP-binding</keyword>
<evidence type="ECO:0000259" key="7">
    <source>
        <dbReference type="Pfam" id="PF07005"/>
    </source>
</evidence>
<accession>A0A2N9L815</accession>
<keyword evidence="2" id="KW-0808">Transferase</keyword>